<comment type="caution">
    <text evidence="1">The sequence shown here is derived from an EMBL/GenBank/DDBJ whole genome shotgun (WGS) entry which is preliminary data.</text>
</comment>
<gene>
    <name evidence="1" type="ORF">LIER_31113</name>
</gene>
<keyword evidence="2" id="KW-1185">Reference proteome</keyword>
<dbReference type="AlphaFoldDB" id="A0AAV3RQY3"/>
<sequence length="75" mass="8798">MVLMTAQNYDIWKTKMLDRLYVKQLSRPIEEEGIRHVGADVQQWSELDRRCLGYIRDYIDVGVIHHVENVTAHGS</sequence>
<dbReference type="EMBL" id="BAABME010011433">
    <property type="protein sequence ID" value="GAA0183757.1"/>
    <property type="molecule type" value="Genomic_DNA"/>
</dbReference>
<evidence type="ECO:0000313" key="2">
    <source>
        <dbReference type="Proteomes" id="UP001454036"/>
    </source>
</evidence>
<dbReference type="Proteomes" id="UP001454036">
    <property type="component" value="Unassembled WGS sequence"/>
</dbReference>
<protein>
    <submittedName>
        <fullName evidence="1">Uncharacterized protein</fullName>
    </submittedName>
</protein>
<reference evidence="1 2" key="1">
    <citation type="submission" date="2024-01" db="EMBL/GenBank/DDBJ databases">
        <title>The complete chloroplast genome sequence of Lithospermum erythrorhizon: insights into the phylogenetic relationship among Boraginaceae species and the maternal lineages of purple gromwells.</title>
        <authorList>
            <person name="Okada T."/>
            <person name="Watanabe K."/>
        </authorList>
    </citation>
    <scope>NUCLEOTIDE SEQUENCE [LARGE SCALE GENOMIC DNA]</scope>
</reference>
<evidence type="ECO:0000313" key="1">
    <source>
        <dbReference type="EMBL" id="GAA0183757.1"/>
    </source>
</evidence>
<name>A0AAV3RQY3_LITER</name>
<organism evidence="1 2">
    <name type="scientific">Lithospermum erythrorhizon</name>
    <name type="common">Purple gromwell</name>
    <name type="synonym">Lithospermum officinale var. erythrorhizon</name>
    <dbReference type="NCBI Taxonomy" id="34254"/>
    <lineage>
        <taxon>Eukaryota</taxon>
        <taxon>Viridiplantae</taxon>
        <taxon>Streptophyta</taxon>
        <taxon>Embryophyta</taxon>
        <taxon>Tracheophyta</taxon>
        <taxon>Spermatophyta</taxon>
        <taxon>Magnoliopsida</taxon>
        <taxon>eudicotyledons</taxon>
        <taxon>Gunneridae</taxon>
        <taxon>Pentapetalae</taxon>
        <taxon>asterids</taxon>
        <taxon>lamiids</taxon>
        <taxon>Boraginales</taxon>
        <taxon>Boraginaceae</taxon>
        <taxon>Boraginoideae</taxon>
        <taxon>Lithospermeae</taxon>
        <taxon>Lithospermum</taxon>
    </lineage>
</organism>
<proteinExistence type="predicted"/>
<accession>A0AAV3RQY3</accession>